<dbReference type="GO" id="GO:0004749">
    <property type="term" value="F:ribose phosphate diphosphokinase activity"/>
    <property type="evidence" value="ECO:0007669"/>
    <property type="project" value="UniProtKB-EC"/>
</dbReference>
<dbReference type="Proteomes" id="UP000692816">
    <property type="component" value="Unassembled WGS sequence"/>
</dbReference>
<protein>
    <submittedName>
        <fullName evidence="5">Ribose-phosphate diphosphokinase</fullName>
        <ecNumber evidence="5">2.7.6.1</ecNumber>
    </submittedName>
</protein>
<dbReference type="EMBL" id="JAGEPA010000001">
    <property type="protein sequence ID" value="MBO1434444.1"/>
    <property type="molecule type" value="Genomic_DNA"/>
</dbReference>
<evidence type="ECO:0000313" key="5">
    <source>
        <dbReference type="EMBL" id="MBO1434444.1"/>
    </source>
</evidence>
<name>A0ABS3MSG6_9BRAD</name>
<dbReference type="InterPro" id="IPR029057">
    <property type="entry name" value="PRTase-like"/>
</dbReference>
<dbReference type="InterPro" id="IPR005946">
    <property type="entry name" value="Rib-P_diPkinase"/>
</dbReference>
<dbReference type="Pfam" id="PF13793">
    <property type="entry name" value="Pribosyltran_N"/>
    <property type="match status" value="1"/>
</dbReference>
<dbReference type="NCBIfam" id="NF005537">
    <property type="entry name" value="PRK07199.1"/>
    <property type="match status" value="1"/>
</dbReference>
<dbReference type="SMART" id="SM01400">
    <property type="entry name" value="Pribosyltran_N"/>
    <property type="match status" value="1"/>
</dbReference>
<feature type="domain" description="Ribose-phosphate pyrophosphokinase N-terminal" evidence="4">
    <location>
        <begin position="8"/>
        <end position="115"/>
    </location>
</feature>
<dbReference type="CDD" id="cd06223">
    <property type="entry name" value="PRTases_typeI"/>
    <property type="match status" value="1"/>
</dbReference>
<dbReference type="InterPro" id="IPR029099">
    <property type="entry name" value="Pribosyltran_N"/>
</dbReference>
<evidence type="ECO:0000256" key="2">
    <source>
        <dbReference type="RuleBase" id="RU004324"/>
    </source>
</evidence>
<dbReference type="Pfam" id="PF00156">
    <property type="entry name" value="Pribosyltran"/>
    <property type="match status" value="1"/>
</dbReference>
<keyword evidence="6" id="KW-1185">Reference proteome</keyword>
<dbReference type="PANTHER" id="PTHR10210:SF41">
    <property type="entry name" value="RIBOSE-PHOSPHATE PYROPHOSPHOKINASE 1, CHLOROPLASTIC"/>
    <property type="match status" value="1"/>
</dbReference>
<evidence type="ECO:0000256" key="1">
    <source>
        <dbReference type="ARBA" id="ARBA00022727"/>
    </source>
</evidence>
<reference evidence="5" key="1">
    <citation type="journal article" date="2021" name="Int. J. Syst. Evol. Microbiol.">
        <title>Bradyrhizobium septentrionale sp. nov. (sv. septentrionale) and Bradyrhizobium quebecense sp. nov. (sv. septentrionale) associated with legumes native to Canada possess rearranged symbiosis genes and numerous insertion sequences.</title>
        <authorList>
            <person name="Bromfield E.S.P."/>
            <person name="Cloutier S."/>
        </authorList>
    </citation>
    <scope>NUCLEOTIDE SEQUENCE</scope>
    <source>
        <strain evidence="5">12S5</strain>
    </source>
</reference>
<dbReference type="SUPFAM" id="SSF53271">
    <property type="entry name" value="PRTase-like"/>
    <property type="match status" value="2"/>
</dbReference>
<dbReference type="PANTHER" id="PTHR10210">
    <property type="entry name" value="RIBOSE-PHOSPHATE DIPHOSPHOKINASE FAMILY MEMBER"/>
    <property type="match status" value="1"/>
</dbReference>
<evidence type="ECO:0000259" key="4">
    <source>
        <dbReference type="Pfam" id="PF13793"/>
    </source>
</evidence>
<dbReference type="Gene3D" id="3.40.50.2020">
    <property type="match status" value="2"/>
</dbReference>
<dbReference type="RefSeq" id="WP_207837067.1">
    <property type="nucleotide sequence ID" value="NZ_CP088282.1"/>
</dbReference>
<keyword evidence="5" id="KW-0808">Transferase</keyword>
<feature type="domain" description="Phosphoribosyltransferase" evidence="3">
    <location>
        <begin position="163"/>
        <end position="250"/>
    </location>
</feature>
<gene>
    <name evidence="5" type="ORF">J4P68_34830</name>
</gene>
<sequence length="306" mass="32475">MSAASIQSLPTSSRQAARLAERLGLPSREIAIHNFPDAEIRVTVGPSSPTTILYASLDQPNEKLIALLFATEALRRGGARRLVLLAPYLCYMRQDTAFHEGEAISQNVVGSLLAACVNRVITVDAHLHRTADIRTVFPGIEADNLSAVPAIADELRKSGIDPATIVIGPDAESQPWIADLAGRLGLSSTVAQKSRAGDRSVELHFLEPARIAGRPALIVDDIVSSGGTLIACARALAASGATAIDAVVTHALFPEELGCEMLRSGIRSIRSTNSVPHPTNAIELDELFVDALKSEMLRPGPTEGSR</sequence>
<keyword evidence="1 2" id="KW-0545">Nucleotide biosynthesis</keyword>
<evidence type="ECO:0000259" key="3">
    <source>
        <dbReference type="Pfam" id="PF00156"/>
    </source>
</evidence>
<evidence type="ECO:0000313" key="6">
    <source>
        <dbReference type="Proteomes" id="UP000692816"/>
    </source>
</evidence>
<comment type="similarity">
    <text evidence="2">Belongs to the ribose-phosphate pyrophosphokinase family.</text>
</comment>
<organism evidence="5 6">
    <name type="scientific">Bradyrhizobium quebecense</name>
    <dbReference type="NCBI Taxonomy" id="2748629"/>
    <lineage>
        <taxon>Bacteria</taxon>
        <taxon>Pseudomonadati</taxon>
        <taxon>Pseudomonadota</taxon>
        <taxon>Alphaproteobacteria</taxon>
        <taxon>Hyphomicrobiales</taxon>
        <taxon>Nitrobacteraceae</taxon>
        <taxon>Bradyrhizobium</taxon>
    </lineage>
</organism>
<dbReference type="InterPro" id="IPR000836">
    <property type="entry name" value="PRTase_dom"/>
</dbReference>
<accession>A0ABS3MSG6</accession>
<proteinExistence type="inferred from homology"/>
<dbReference type="EC" id="2.7.6.1" evidence="5"/>
<dbReference type="NCBIfam" id="TIGR01251">
    <property type="entry name" value="ribP_PPkin"/>
    <property type="match status" value="1"/>
</dbReference>
<comment type="caution">
    <text evidence="5">The sequence shown here is derived from an EMBL/GenBank/DDBJ whole genome shotgun (WGS) entry which is preliminary data.</text>
</comment>